<comment type="function">
    <text evidence="6">Catalyzes the GTP-dependent ribosomal translocation step during translation elongation. During this step, the ribosome changes from the pre-translocational (PRE) to the post-translocational (POST) state as the newly formed A-site-bound peptidyl-tRNA and P-site-bound deacylated tRNA move to the P and E sites, respectively. Catalyzes the coordinated movement of the two tRNA molecules, the mRNA and conformational changes in the ribosome.</text>
</comment>
<dbReference type="Gene3D" id="3.30.70.240">
    <property type="match status" value="1"/>
</dbReference>
<evidence type="ECO:0000256" key="4">
    <source>
        <dbReference type="ARBA" id="ARBA00022917"/>
    </source>
</evidence>
<evidence type="ECO:0000256" key="2">
    <source>
        <dbReference type="ARBA" id="ARBA00022741"/>
    </source>
</evidence>
<dbReference type="Gene3D" id="2.40.30.10">
    <property type="entry name" value="Translation factors"/>
    <property type="match status" value="1"/>
</dbReference>
<evidence type="ECO:0000259" key="7">
    <source>
        <dbReference type="SMART" id="SM00838"/>
    </source>
</evidence>
<dbReference type="CDD" id="cd03713">
    <property type="entry name" value="EFG_mtEFG_C"/>
    <property type="match status" value="1"/>
</dbReference>
<reference evidence="9 10" key="1">
    <citation type="submission" date="2019-03" db="EMBL/GenBank/DDBJ databases">
        <title>Genomic Encyclopedia of Type Strains, Phase III (KMG-III): the genomes of soil and plant-associated and newly described type strains.</title>
        <authorList>
            <person name="Whitman W."/>
        </authorList>
    </citation>
    <scope>NUCLEOTIDE SEQUENCE [LARGE SCALE GENOMIC DNA]</scope>
    <source>
        <strain evidence="9 10">CGMCC 1.7660</strain>
    </source>
</reference>
<dbReference type="SMART" id="SM00838">
    <property type="entry name" value="EFG_C"/>
    <property type="match status" value="1"/>
</dbReference>
<protein>
    <recommendedName>
        <fullName evidence="1">Elongation factor G</fullName>
    </recommendedName>
</protein>
<dbReference type="SUPFAM" id="SSF54211">
    <property type="entry name" value="Ribosomal protein S5 domain 2-like"/>
    <property type="match status" value="1"/>
</dbReference>
<dbReference type="OrthoDB" id="9802948at2"/>
<proteinExistence type="predicted"/>
<dbReference type="CDD" id="cd16262">
    <property type="entry name" value="EFG_III"/>
    <property type="match status" value="1"/>
</dbReference>
<name>A0A4V3DET4_9PROT</name>
<dbReference type="InterPro" id="IPR009000">
    <property type="entry name" value="Transl_B-barrel_sf"/>
</dbReference>
<dbReference type="CDD" id="cd04170">
    <property type="entry name" value="EF-G_bact"/>
    <property type="match status" value="1"/>
</dbReference>
<dbReference type="EMBL" id="SNYW01000007">
    <property type="protein sequence ID" value="TDQ83060.1"/>
    <property type="molecule type" value="Genomic_DNA"/>
</dbReference>
<dbReference type="NCBIfam" id="NF009891">
    <property type="entry name" value="PRK13351.1-1"/>
    <property type="match status" value="1"/>
</dbReference>
<keyword evidence="2" id="KW-0547">Nucleotide-binding</keyword>
<keyword evidence="4" id="KW-0648">Protein biosynthesis</keyword>
<dbReference type="InterPro" id="IPR047872">
    <property type="entry name" value="EFG_IV"/>
</dbReference>
<dbReference type="InterPro" id="IPR000795">
    <property type="entry name" value="T_Tr_GTP-bd_dom"/>
</dbReference>
<dbReference type="InterPro" id="IPR000640">
    <property type="entry name" value="EFG_V-like"/>
</dbReference>
<dbReference type="GO" id="GO:0005525">
    <property type="term" value="F:GTP binding"/>
    <property type="evidence" value="ECO:0007669"/>
    <property type="project" value="UniProtKB-KW"/>
</dbReference>
<dbReference type="SUPFAM" id="SSF54980">
    <property type="entry name" value="EF-G C-terminal domain-like"/>
    <property type="match status" value="2"/>
</dbReference>
<accession>A0A4V3DET4</accession>
<dbReference type="Gene3D" id="3.30.70.870">
    <property type="entry name" value="Elongation Factor G (Translational Gtpase), domain 3"/>
    <property type="match status" value="1"/>
</dbReference>
<comment type="caution">
    <text evidence="9">The sequence shown here is derived from an EMBL/GenBank/DDBJ whole genome shotgun (WGS) entry which is preliminary data.</text>
</comment>
<evidence type="ECO:0000256" key="6">
    <source>
        <dbReference type="ARBA" id="ARBA00024731"/>
    </source>
</evidence>
<dbReference type="CDD" id="cd01434">
    <property type="entry name" value="EFG_mtEFG1_IV"/>
    <property type="match status" value="1"/>
</dbReference>
<evidence type="ECO:0000256" key="1">
    <source>
        <dbReference type="ARBA" id="ARBA00017872"/>
    </source>
</evidence>
<dbReference type="Gene3D" id="3.30.230.10">
    <property type="match status" value="1"/>
</dbReference>
<dbReference type="GO" id="GO:0032790">
    <property type="term" value="P:ribosome disassembly"/>
    <property type="evidence" value="ECO:0007669"/>
    <property type="project" value="TreeGrafter"/>
</dbReference>
<dbReference type="SUPFAM" id="SSF52540">
    <property type="entry name" value="P-loop containing nucleoside triphosphate hydrolases"/>
    <property type="match status" value="1"/>
</dbReference>
<organism evidence="9 10">
    <name type="scientific">Dongia mobilis</name>
    <dbReference type="NCBI Taxonomy" id="578943"/>
    <lineage>
        <taxon>Bacteria</taxon>
        <taxon>Pseudomonadati</taxon>
        <taxon>Pseudomonadota</taxon>
        <taxon>Alphaproteobacteria</taxon>
        <taxon>Rhodospirillales</taxon>
        <taxon>Dongiaceae</taxon>
        <taxon>Dongia</taxon>
    </lineage>
</organism>
<dbReference type="Pfam" id="PF00679">
    <property type="entry name" value="EFG_C"/>
    <property type="match status" value="1"/>
</dbReference>
<evidence type="ECO:0000259" key="8">
    <source>
        <dbReference type="SMART" id="SM00889"/>
    </source>
</evidence>
<dbReference type="PANTHER" id="PTHR43261">
    <property type="entry name" value="TRANSLATION ELONGATION FACTOR G-RELATED"/>
    <property type="match status" value="1"/>
</dbReference>
<dbReference type="InterPro" id="IPR005517">
    <property type="entry name" value="Transl_elong_EFG/EF2_IV"/>
</dbReference>
<dbReference type="Pfam" id="PF14492">
    <property type="entry name" value="EFG_III"/>
    <property type="match status" value="1"/>
</dbReference>
<dbReference type="InterPro" id="IPR020568">
    <property type="entry name" value="Ribosomal_Su5_D2-typ_SF"/>
</dbReference>
<dbReference type="InterPro" id="IPR027417">
    <property type="entry name" value="P-loop_NTPase"/>
</dbReference>
<evidence type="ECO:0000256" key="5">
    <source>
        <dbReference type="ARBA" id="ARBA00023134"/>
    </source>
</evidence>
<dbReference type="Pfam" id="PF03764">
    <property type="entry name" value="EFG_IV"/>
    <property type="match status" value="1"/>
</dbReference>
<feature type="domain" description="Translation elongation factor EFG/EF2" evidence="8">
    <location>
        <begin position="470"/>
        <end position="587"/>
    </location>
</feature>
<dbReference type="Gene3D" id="3.40.50.300">
    <property type="entry name" value="P-loop containing nucleotide triphosphate hydrolases"/>
    <property type="match status" value="1"/>
</dbReference>
<dbReference type="RefSeq" id="WP_133612850.1">
    <property type="nucleotide sequence ID" value="NZ_SNYW01000007.1"/>
</dbReference>
<dbReference type="SMART" id="SM00889">
    <property type="entry name" value="EFG_IV"/>
    <property type="match status" value="1"/>
</dbReference>
<dbReference type="AlphaFoldDB" id="A0A4V3DET4"/>
<gene>
    <name evidence="9" type="ORF">A8950_1342</name>
</gene>
<dbReference type="InterPro" id="IPR009022">
    <property type="entry name" value="EFG_III"/>
</dbReference>
<sequence>MANPANGAQQNGRVSGAPRCAALVGPYLSGKTTLMESLLYATGAIPRKGNAKDGSMVSDSAPEAKARRMSVEVTAAATEYLGEKWCFLDCPGSVELAQETRNALLAADVAIVVAEPLVDKALMLAPIFKFLDDHQIPHILFINKMDVASHRVREMLDALQAVSSRPLVLRQVPIRESGKQGDEVTGYVDLVSERAYKYHPGQESDLVKMPEEMLPREQEARNKLLETLADFDDHLMEEILSDAIPPKEEVYQQLAKDLAADLIVPVLLGEAERDGGVRRLLKALRHEVPGPEALAARLGISPHDAATLVFKTYHQPHAGKLSLARILGGRVQEGAVLNGIRVAGVLKPKGNGFDKVPQAEIGEVVALARMEEAKTGDLLTASGRGAGDFAWPKPLEPLFSLAIDAENRADEVKLTAALAKLCEEDPSLRFTNDADTHELLLAGQGEIHLAIAFDRLKGRFGLPMKHRRPQIAYKETIRQGTKQHSRFKRQSGGHGQFADIHIEIWPLARGTGFEFHDRVVGGAVPRQFIGSVEEGAREALQRGPLGFTVVDVAVALFDGQYHSVDSSDMAFKTVARQAMQEALPQCNPVLLEPIFAVEVSAPAEFTARVHNLVTGRRGQILNFQAKEDWSGWEVVEALVPQSELHDMIIELRSLTLGIGNFACRFDHLQELSGRLADKVVSERQAAMPQRGAA</sequence>
<evidence type="ECO:0000313" key="9">
    <source>
        <dbReference type="EMBL" id="TDQ83060.1"/>
    </source>
</evidence>
<dbReference type="GO" id="GO:0097216">
    <property type="term" value="F:guanosine tetraphosphate binding"/>
    <property type="evidence" value="ECO:0007669"/>
    <property type="project" value="UniProtKB-ARBA"/>
</dbReference>
<dbReference type="PANTHER" id="PTHR43261:SF7">
    <property type="entry name" value="ELONGATION FACTOR G-LIKE PROTEIN"/>
    <property type="match status" value="1"/>
</dbReference>
<evidence type="ECO:0000313" key="10">
    <source>
        <dbReference type="Proteomes" id="UP000295783"/>
    </source>
</evidence>
<feature type="domain" description="Elongation factor EFG" evidence="7">
    <location>
        <begin position="589"/>
        <end position="679"/>
    </location>
</feature>
<dbReference type="Proteomes" id="UP000295783">
    <property type="component" value="Unassembled WGS sequence"/>
</dbReference>
<dbReference type="InterPro" id="IPR035649">
    <property type="entry name" value="EFG_V"/>
</dbReference>
<keyword evidence="3 9" id="KW-0251">Elongation factor</keyword>
<dbReference type="GO" id="GO:0003746">
    <property type="term" value="F:translation elongation factor activity"/>
    <property type="evidence" value="ECO:0007669"/>
    <property type="project" value="UniProtKB-KW"/>
</dbReference>
<dbReference type="NCBIfam" id="NF009379">
    <property type="entry name" value="PRK12740.1-3"/>
    <property type="match status" value="1"/>
</dbReference>
<dbReference type="Pfam" id="PF00009">
    <property type="entry name" value="GTP_EFTU"/>
    <property type="match status" value="1"/>
</dbReference>
<evidence type="ECO:0000256" key="3">
    <source>
        <dbReference type="ARBA" id="ARBA00022768"/>
    </source>
</evidence>
<dbReference type="InterPro" id="IPR035647">
    <property type="entry name" value="EFG_III/V"/>
</dbReference>
<dbReference type="SUPFAM" id="SSF50447">
    <property type="entry name" value="Translation proteins"/>
    <property type="match status" value="1"/>
</dbReference>
<dbReference type="GO" id="GO:0003924">
    <property type="term" value="F:GTPase activity"/>
    <property type="evidence" value="ECO:0007669"/>
    <property type="project" value="InterPro"/>
</dbReference>
<keyword evidence="10" id="KW-1185">Reference proteome</keyword>
<dbReference type="InterPro" id="IPR041095">
    <property type="entry name" value="EFG_II"/>
</dbReference>
<keyword evidence="5" id="KW-0342">GTP-binding</keyword>
<dbReference type="InterPro" id="IPR014721">
    <property type="entry name" value="Ribsml_uS5_D2-typ_fold_subgr"/>
</dbReference>